<proteinExistence type="predicted"/>
<reference evidence="1 2" key="1">
    <citation type="journal article" date="2017" name="Curr. Biol.">
        <title>The Evolution of Venom by Co-option of Single-Copy Genes.</title>
        <authorList>
            <person name="Martinson E.O."/>
            <person name="Mrinalini"/>
            <person name="Kelkar Y.D."/>
            <person name="Chang C.H."/>
            <person name="Werren J.H."/>
        </authorList>
    </citation>
    <scope>NUCLEOTIDE SEQUENCE [LARGE SCALE GENOMIC DNA]</scope>
    <source>
        <strain evidence="1 2">Alberta</strain>
        <tissue evidence="1">Whole body</tissue>
    </source>
</reference>
<accession>A0A232ESX7</accession>
<name>A0A232ESX7_9HYME</name>
<comment type="caution">
    <text evidence="1">The sequence shown here is derived from an EMBL/GenBank/DDBJ whole genome shotgun (WGS) entry which is preliminary data.</text>
</comment>
<protein>
    <submittedName>
        <fullName evidence="1">Uncharacterized protein</fullName>
    </submittedName>
</protein>
<evidence type="ECO:0000313" key="1">
    <source>
        <dbReference type="EMBL" id="OXU21459.1"/>
    </source>
</evidence>
<dbReference type="Proteomes" id="UP000215335">
    <property type="component" value="Unassembled WGS sequence"/>
</dbReference>
<evidence type="ECO:0000313" key="2">
    <source>
        <dbReference type="Proteomes" id="UP000215335"/>
    </source>
</evidence>
<keyword evidence="2" id="KW-1185">Reference proteome</keyword>
<gene>
    <name evidence="1" type="ORF">TSAR_000412</name>
</gene>
<dbReference type="EMBL" id="NNAY01002363">
    <property type="protein sequence ID" value="OXU21459.1"/>
    <property type="molecule type" value="Genomic_DNA"/>
</dbReference>
<sequence length="95" mass="11093">MNSRLRGRGLRRSFLLTFHVSRRHGKYRKAASDKLLIESRDGAAPDPWNSDRLSAERVMLWKLPVNKYNSSAGVESMYITVRRTYSFFEERGLLD</sequence>
<dbReference type="AlphaFoldDB" id="A0A232ESX7"/>
<organism evidence="1 2">
    <name type="scientific">Trichomalopsis sarcophagae</name>
    <dbReference type="NCBI Taxonomy" id="543379"/>
    <lineage>
        <taxon>Eukaryota</taxon>
        <taxon>Metazoa</taxon>
        <taxon>Ecdysozoa</taxon>
        <taxon>Arthropoda</taxon>
        <taxon>Hexapoda</taxon>
        <taxon>Insecta</taxon>
        <taxon>Pterygota</taxon>
        <taxon>Neoptera</taxon>
        <taxon>Endopterygota</taxon>
        <taxon>Hymenoptera</taxon>
        <taxon>Apocrita</taxon>
        <taxon>Proctotrupomorpha</taxon>
        <taxon>Chalcidoidea</taxon>
        <taxon>Pteromalidae</taxon>
        <taxon>Pteromalinae</taxon>
        <taxon>Trichomalopsis</taxon>
    </lineage>
</organism>